<reference evidence="2" key="1">
    <citation type="submission" date="2011-08" db="EMBL/GenBank/DDBJ databases">
        <title>The complete genome of Muricauda ruestringensis DSM 13258.</title>
        <authorList>
            <person name="Lucas S."/>
            <person name="Han J."/>
            <person name="Lapidus A."/>
            <person name="Bruce D."/>
            <person name="Goodwin L."/>
            <person name="Pitluck S."/>
            <person name="Peters L."/>
            <person name="Kyrpides N."/>
            <person name="Mavromatis K."/>
            <person name="Ivanova N."/>
            <person name="Ovchinnikova G."/>
            <person name="Teshima H."/>
            <person name="Detter J.C."/>
            <person name="Tapia R."/>
            <person name="Han C."/>
            <person name="Land M."/>
            <person name="Hauser L."/>
            <person name="Markowitz V."/>
            <person name="Cheng J.-F."/>
            <person name="Hugenholtz P."/>
            <person name="Woyke T."/>
            <person name="Wu D."/>
            <person name="Spring S."/>
            <person name="Schroeder M."/>
            <person name="Brambilla E."/>
            <person name="Klenk H.-P."/>
            <person name="Eisen J.A."/>
        </authorList>
    </citation>
    <scope>NUCLEOTIDE SEQUENCE [LARGE SCALE GENOMIC DNA]</scope>
    <source>
        <strain evidence="2">DSM 13258 / LMG 19739 / B1</strain>
    </source>
</reference>
<sequence length="41" mass="4831">MEGLWGFNAKVLVLDTFLKADGLFPWEKTRTDVSYHYHLKC</sequence>
<protein>
    <submittedName>
        <fullName evidence="1">Uncharacterized protein</fullName>
    </submittedName>
</protein>
<proteinExistence type="predicted"/>
<gene>
    <name evidence="1" type="ordered locus">Murru_2227</name>
</gene>
<evidence type="ECO:0000313" key="1">
    <source>
        <dbReference type="EMBL" id="AEM71266.1"/>
    </source>
</evidence>
<dbReference type="HOGENOM" id="CLU_3272964_0_0_10"/>
<dbReference type="KEGG" id="mrs:Murru_2227"/>
<reference evidence="1 2" key="2">
    <citation type="journal article" date="2012" name="Stand. Genomic Sci.">
        <title>Complete genome sequence of the facultatively anaerobic, appendaged bacterium Muricauda ruestringensis type strain (B1(T)).</title>
        <authorList>
            <person name="Huntemann M."/>
            <person name="Teshima H."/>
            <person name="Lapidus A."/>
            <person name="Nolan M."/>
            <person name="Lucas S."/>
            <person name="Hammon N."/>
            <person name="Deshpande S."/>
            <person name="Cheng J.F."/>
            <person name="Tapia R."/>
            <person name="Goodwin L.A."/>
            <person name="Pitluck S."/>
            <person name="Liolios K."/>
            <person name="Pagani I."/>
            <person name="Ivanova N."/>
            <person name="Mavromatis K."/>
            <person name="Mikhailova N."/>
            <person name="Pati A."/>
            <person name="Chen A."/>
            <person name="Palaniappan K."/>
            <person name="Land M."/>
            <person name="Hauser L."/>
            <person name="Pan C."/>
            <person name="Brambilla E.M."/>
            <person name="Rohde M."/>
            <person name="Spring S."/>
            <person name="Goker M."/>
            <person name="Detter J.C."/>
            <person name="Bristow J."/>
            <person name="Eisen J.A."/>
            <person name="Markowitz V."/>
            <person name="Hugenholtz P."/>
            <person name="Kyrpides N.C."/>
            <person name="Klenk H.P."/>
            <person name="Woyke T."/>
        </authorList>
    </citation>
    <scope>NUCLEOTIDE SEQUENCE [LARGE SCALE GENOMIC DNA]</scope>
    <source>
        <strain evidence="2">DSM 13258 / LMG 19739 / B1</strain>
    </source>
</reference>
<organism evidence="1 2">
    <name type="scientific">Allomuricauda ruestringensis (strain DSM 13258 / CIP 107369 / LMG 19739 / B1)</name>
    <name type="common">Muricauda ruestringensis</name>
    <dbReference type="NCBI Taxonomy" id="886377"/>
    <lineage>
        <taxon>Bacteria</taxon>
        <taxon>Pseudomonadati</taxon>
        <taxon>Bacteroidota</taxon>
        <taxon>Flavobacteriia</taxon>
        <taxon>Flavobacteriales</taxon>
        <taxon>Flavobacteriaceae</taxon>
        <taxon>Flagellimonas</taxon>
    </lineage>
</organism>
<dbReference type="STRING" id="886377.Murru_2227"/>
<dbReference type="EMBL" id="CP002999">
    <property type="protein sequence ID" value="AEM71266.1"/>
    <property type="molecule type" value="Genomic_DNA"/>
</dbReference>
<dbReference type="AlphaFoldDB" id="G2PMV4"/>
<name>G2PMV4_ALLRU</name>
<accession>G2PMV4</accession>
<dbReference type="Proteomes" id="UP000008908">
    <property type="component" value="Chromosome"/>
</dbReference>
<evidence type="ECO:0000313" key="2">
    <source>
        <dbReference type="Proteomes" id="UP000008908"/>
    </source>
</evidence>
<keyword evidence="2" id="KW-1185">Reference proteome</keyword>